<evidence type="ECO:0000313" key="4">
    <source>
        <dbReference type="Proteomes" id="UP001626550"/>
    </source>
</evidence>
<dbReference type="AlphaFoldDB" id="A0ABD2Q441"/>
<reference evidence="3 4" key="1">
    <citation type="submission" date="2024-11" db="EMBL/GenBank/DDBJ databases">
        <title>Adaptive evolution of stress response genes in parasites aligns with host niche diversity.</title>
        <authorList>
            <person name="Hahn C."/>
            <person name="Resl P."/>
        </authorList>
    </citation>
    <scope>NUCLEOTIDE SEQUENCE [LARGE SCALE GENOMIC DNA]</scope>
    <source>
        <strain evidence="3">EGGRZ-B1_66</strain>
        <tissue evidence="3">Body</tissue>
    </source>
</reference>
<accession>A0ABD2Q441</accession>
<dbReference type="EMBL" id="JBJKFK010001135">
    <property type="protein sequence ID" value="KAL3313972.1"/>
    <property type="molecule type" value="Genomic_DNA"/>
</dbReference>
<feature type="region of interest" description="Disordered" evidence="2">
    <location>
        <begin position="500"/>
        <end position="541"/>
    </location>
</feature>
<dbReference type="Proteomes" id="UP001626550">
    <property type="component" value="Unassembled WGS sequence"/>
</dbReference>
<organism evidence="3 4">
    <name type="scientific">Cichlidogyrus casuarinus</name>
    <dbReference type="NCBI Taxonomy" id="1844966"/>
    <lineage>
        <taxon>Eukaryota</taxon>
        <taxon>Metazoa</taxon>
        <taxon>Spiralia</taxon>
        <taxon>Lophotrochozoa</taxon>
        <taxon>Platyhelminthes</taxon>
        <taxon>Monogenea</taxon>
        <taxon>Monopisthocotylea</taxon>
        <taxon>Dactylogyridea</taxon>
        <taxon>Ancyrocephalidae</taxon>
        <taxon>Cichlidogyrus</taxon>
    </lineage>
</organism>
<evidence type="ECO:0000256" key="1">
    <source>
        <dbReference type="SAM" id="Coils"/>
    </source>
</evidence>
<feature type="compositionally biased region" description="Basic and acidic residues" evidence="2">
    <location>
        <begin position="501"/>
        <end position="515"/>
    </location>
</feature>
<evidence type="ECO:0000313" key="3">
    <source>
        <dbReference type="EMBL" id="KAL3313972.1"/>
    </source>
</evidence>
<keyword evidence="1" id="KW-0175">Coiled coil</keyword>
<evidence type="ECO:0000256" key="2">
    <source>
        <dbReference type="SAM" id="MobiDB-lite"/>
    </source>
</evidence>
<feature type="coiled-coil region" evidence="1">
    <location>
        <begin position="149"/>
        <end position="212"/>
    </location>
</feature>
<name>A0ABD2Q441_9PLAT</name>
<proteinExistence type="predicted"/>
<gene>
    <name evidence="3" type="ORF">Ciccas_007420</name>
</gene>
<protein>
    <submittedName>
        <fullName evidence="3">Uncharacterized protein</fullName>
    </submittedName>
</protein>
<comment type="caution">
    <text evidence="3">The sequence shown here is derived from an EMBL/GenBank/DDBJ whole genome shotgun (WGS) entry which is preliminary data.</text>
</comment>
<keyword evidence="4" id="KW-1185">Reference proteome</keyword>
<sequence>MLNLETDQKDTDNVTDIIGNLTGKNSLHPLTRLLAMKSEENPDSTILEILLLSLEEFVSKGNKETSVQVDEDCTDLSVALGTIDHVNSLTKSRIVSELKQKFDSELAKFKSNLQQSYQFDLSSRIDALRKGEILKLRAEFDAQLENELSRRERSVIERYETKLKSLQMEQRNFDENRTQILKSENSDLFLRRQLLEAQASELATKHREVEKELLRVSTLQSEMDDRMKERVNRIDQMRTELEQDKKSFELKVMNRVEEIRLAERSATLKEKANLANEIEVLEQEREGVAIKFRTAQKRLKEANELKAKFEEMADTDYQSLQNENNLLKSENKNLKTRLNSTLEELEKERQQKAQIESHLVVKTKAASQVDKLRHELEQEKLSKMKEIADLSSSTTELKMTIETLRNQLSTCKKMKKDTSQSAEASRRVDRGMGKTIEETKQRLAELDQQSLQLDREFRKWSMMKSLPIDLGIDFDDPQFLDLQSDPYAEYLQDEVENLDVEPEKKADPEQEKSPSEKPVILDSTLNFSLEDTLPEKETTTIKPQKVSFASFISTKDEEDSPSNSNDFFD</sequence>
<feature type="coiled-coil region" evidence="1">
    <location>
        <begin position="264"/>
        <end position="358"/>
    </location>
</feature>